<dbReference type="KEGG" id="nhl:Nhal_1652"/>
<dbReference type="PROSITE" id="PS51257">
    <property type="entry name" value="PROKAR_LIPOPROTEIN"/>
    <property type="match status" value="1"/>
</dbReference>
<protein>
    <submittedName>
        <fullName evidence="2">Outer membrane efflux protein</fullName>
    </submittedName>
</protein>
<proteinExistence type="inferred from homology"/>
<sequence length="465" mass="50288">MLSKPLSTILLLAILLVLAVGCRAYSPAAAESDSAPLDQISVTQSLAQTPLLRKYKETSPPLPAENNEPSGDIKLQKVAALALLQNPQLAAFSQEIRAREAAVLQAGLLPNPQLNIQGSNLGNSRLKSFDGPSTTVQLSQLILLGGKIEKRVKTAQLTQELAGWDYEAKRVDVLTQVTQSFVAVLSAQEKLALAQQLVRLAEQVATTVSKRVQAGRTSPVEETKAQVALSSVRIELTRAERDLEAARKQLAATWGSITPGFQKAVGQLSEVSPIPSLEQLAQLINQNPDLARWATEIAQRQALIDLEKSKAIPDLTVSFGGTEYADTGDYTLVAGISIPLMLFDRNQGNILAAERQLTKAAENRRATQVRVATALNNAYQRLATAHAEATALKTQVLPGAQSAFDAVNKGFRLGKFDFLSVLDAQRTLFDSKSQYLRALTDYHQAVAEVERLIGDRLEAAKNIEG</sequence>
<comment type="similarity">
    <text evidence="1">Belongs to the outer membrane factor (OMF) (TC 1.B.17) family.</text>
</comment>
<dbReference type="Proteomes" id="UP000001844">
    <property type="component" value="Chromosome"/>
</dbReference>
<evidence type="ECO:0000313" key="2">
    <source>
        <dbReference type="EMBL" id="ADE14782.1"/>
    </source>
</evidence>
<dbReference type="Gene3D" id="1.20.1600.10">
    <property type="entry name" value="Outer membrane efflux proteins (OEP)"/>
    <property type="match status" value="1"/>
</dbReference>
<dbReference type="HOGENOM" id="CLU_012817_14_2_6"/>
<dbReference type="STRING" id="472759.Nhal_1652"/>
<dbReference type="GO" id="GO:0015562">
    <property type="term" value="F:efflux transmembrane transporter activity"/>
    <property type="evidence" value="ECO:0007669"/>
    <property type="project" value="InterPro"/>
</dbReference>
<dbReference type="InterPro" id="IPR003423">
    <property type="entry name" value="OMP_efflux"/>
</dbReference>
<gene>
    <name evidence="2" type="ordered locus">Nhal_1652</name>
</gene>
<dbReference type="RefSeq" id="WP_013032669.1">
    <property type="nucleotide sequence ID" value="NC_013960.1"/>
</dbReference>
<name>D5C2C3_NITHN</name>
<dbReference type="PANTHER" id="PTHR30203:SF24">
    <property type="entry name" value="BLR4935 PROTEIN"/>
    <property type="match status" value="1"/>
</dbReference>
<dbReference type="InterPro" id="IPR010131">
    <property type="entry name" value="MdtP/NodT-like"/>
</dbReference>
<accession>D5C2C3</accession>
<dbReference type="Pfam" id="PF02321">
    <property type="entry name" value="OEP"/>
    <property type="match status" value="2"/>
</dbReference>
<evidence type="ECO:0000256" key="1">
    <source>
        <dbReference type="ARBA" id="ARBA00007613"/>
    </source>
</evidence>
<dbReference type="OrthoDB" id="9791261at2"/>
<evidence type="ECO:0000313" key="3">
    <source>
        <dbReference type="Proteomes" id="UP000001844"/>
    </source>
</evidence>
<dbReference type="EMBL" id="CP001798">
    <property type="protein sequence ID" value="ADE14782.1"/>
    <property type="molecule type" value="Genomic_DNA"/>
</dbReference>
<organism evidence="2 3">
    <name type="scientific">Nitrosococcus halophilus (strain Nc4)</name>
    <dbReference type="NCBI Taxonomy" id="472759"/>
    <lineage>
        <taxon>Bacteria</taxon>
        <taxon>Pseudomonadati</taxon>
        <taxon>Pseudomonadota</taxon>
        <taxon>Gammaproteobacteria</taxon>
        <taxon>Chromatiales</taxon>
        <taxon>Chromatiaceae</taxon>
        <taxon>Nitrosococcus</taxon>
    </lineage>
</organism>
<dbReference type="AlphaFoldDB" id="D5C2C3"/>
<keyword evidence="3" id="KW-1185">Reference proteome</keyword>
<dbReference type="eggNOG" id="COG1538">
    <property type="taxonomic scope" value="Bacteria"/>
</dbReference>
<reference evidence="3" key="1">
    <citation type="submission" date="2010-04" db="EMBL/GenBank/DDBJ databases">
        <title>Complete genome sequence of Nitrosococcus halophilus Nc4, a salt-adapted, aerobic obligate ammonia-oxidizing sulfur purple bacterium.</title>
        <authorList>
            <consortium name="US DOE Joint Genome Institute"/>
            <person name="Campbell M.A."/>
            <person name="Malfatti S.A."/>
            <person name="Chain P.S.G."/>
            <person name="Heidelberg J.F."/>
            <person name="Ward B.B."/>
            <person name="Klotz M.G."/>
        </authorList>
    </citation>
    <scope>NUCLEOTIDE SEQUENCE [LARGE SCALE GENOMIC DNA]</scope>
    <source>
        <strain evidence="3">Nc4</strain>
    </source>
</reference>
<dbReference type="SUPFAM" id="SSF56954">
    <property type="entry name" value="Outer membrane efflux proteins (OEP)"/>
    <property type="match status" value="1"/>
</dbReference>
<dbReference type="PANTHER" id="PTHR30203">
    <property type="entry name" value="OUTER MEMBRANE CATION EFFLUX PROTEIN"/>
    <property type="match status" value="1"/>
</dbReference>